<dbReference type="Pfam" id="PF00535">
    <property type="entry name" value="Glycos_transf_2"/>
    <property type="match status" value="1"/>
</dbReference>
<keyword evidence="2" id="KW-0808">Transferase</keyword>
<evidence type="ECO:0000259" key="1">
    <source>
        <dbReference type="Pfam" id="PF00535"/>
    </source>
</evidence>
<gene>
    <name evidence="2" type="ORF">BJ960_000013</name>
</gene>
<dbReference type="InterPro" id="IPR029044">
    <property type="entry name" value="Nucleotide-diphossugar_trans"/>
</dbReference>
<dbReference type="GO" id="GO:0016740">
    <property type="term" value="F:transferase activity"/>
    <property type="evidence" value="ECO:0007669"/>
    <property type="project" value="UniProtKB-KW"/>
</dbReference>
<reference evidence="2 3" key="1">
    <citation type="submission" date="2020-07" db="EMBL/GenBank/DDBJ databases">
        <title>Sequencing the genomes of 1000 actinobacteria strains.</title>
        <authorList>
            <person name="Klenk H.-P."/>
        </authorList>
    </citation>
    <scope>NUCLEOTIDE SEQUENCE [LARGE SCALE GENOMIC DNA]</scope>
    <source>
        <strain evidence="2 3">DSM 17380</strain>
    </source>
</reference>
<dbReference type="InterPro" id="IPR001173">
    <property type="entry name" value="Glyco_trans_2-like"/>
</dbReference>
<dbReference type="Proteomes" id="UP000586095">
    <property type="component" value="Unassembled WGS sequence"/>
</dbReference>
<dbReference type="RefSeq" id="WP_185985753.1">
    <property type="nucleotide sequence ID" value="NZ_BAAALZ010000004.1"/>
</dbReference>
<sequence>MRIAVVVPVGPVCHHLPAQLEALAAQAVPAGAEMELILCCNGSAVSAVAEWAGQVAWSHAWRVRVHDASAVRGPSYARNAGWRLASAERILFCDSDDVVSPRWAASLTEALDDADVVGGEYDYMRLNHGPIATWGQNMQGLPIKFGHLPFAPSGNLGARRAALDLLEGFDESLERCEDVDFSWRAAYAGLTVGFAAGALLHVRRRITLRDLYVQARDDASFDYVSTHATAAMELGGPRGLSCASSQRLLLLFRLRPSARCSARSSRPGPGARWGTCVHLRGAATFPWYRKHEYCRNSRANRSRLSVSL</sequence>
<dbReference type="Gene3D" id="3.90.550.10">
    <property type="entry name" value="Spore Coat Polysaccharide Biosynthesis Protein SpsA, Chain A"/>
    <property type="match status" value="1"/>
</dbReference>
<dbReference type="PANTHER" id="PTHR43685:SF2">
    <property type="entry name" value="GLYCOSYLTRANSFERASE 2-LIKE DOMAIN-CONTAINING PROTEIN"/>
    <property type="match status" value="1"/>
</dbReference>
<feature type="domain" description="Glycosyltransferase 2-like" evidence="1">
    <location>
        <begin position="15"/>
        <end position="163"/>
    </location>
</feature>
<accession>A0A852R8I8</accession>
<evidence type="ECO:0000313" key="2">
    <source>
        <dbReference type="EMBL" id="NYD25210.1"/>
    </source>
</evidence>
<dbReference type="SUPFAM" id="SSF53448">
    <property type="entry name" value="Nucleotide-diphospho-sugar transferases"/>
    <property type="match status" value="1"/>
</dbReference>
<name>A0A852R8I8_9MICO</name>
<dbReference type="EMBL" id="JACCBD010000001">
    <property type="protein sequence ID" value="NYD25210.1"/>
    <property type="molecule type" value="Genomic_DNA"/>
</dbReference>
<protein>
    <submittedName>
        <fullName evidence="2">Glycosyltransferase involved in cell wall biosynthesis</fullName>
    </submittedName>
</protein>
<proteinExistence type="predicted"/>
<keyword evidence="3" id="KW-1185">Reference proteome</keyword>
<comment type="caution">
    <text evidence="2">The sequence shown here is derived from an EMBL/GenBank/DDBJ whole genome shotgun (WGS) entry which is preliminary data.</text>
</comment>
<organism evidence="2 3">
    <name type="scientific">Leucobacter aridicollis</name>
    <dbReference type="NCBI Taxonomy" id="283878"/>
    <lineage>
        <taxon>Bacteria</taxon>
        <taxon>Bacillati</taxon>
        <taxon>Actinomycetota</taxon>
        <taxon>Actinomycetes</taxon>
        <taxon>Micrococcales</taxon>
        <taxon>Microbacteriaceae</taxon>
        <taxon>Leucobacter</taxon>
    </lineage>
</organism>
<dbReference type="InterPro" id="IPR050834">
    <property type="entry name" value="Glycosyltransf_2"/>
</dbReference>
<evidence type="ECO:0000313" key="3">
    <source>
        <dbReference type="Proteomes" id="UP000586095"/>
    </source>
</evidence>
<dbReference type="PANTHER" id="PTHR43685">
    <property type="entry name" value="GLYCOSYLTRANSFERASE"/>
    <property type="match status" value="1"/>
</dbReference>
<dbReference type="AlphaFoldDB" id="A0A852R8I8"/>
<dbReference type="CDD" id="cd00761">
    <property type="entry name" value="Glyco_tranf_GTA_type"/>
    <property type="match status" value="1"/>
</dbReference>